<sequence>MSFQEEWERKKEERHRKRIEMDGGVTNGSVSPNTKTSHVIVPSVQLKQTPKSPMVAKNVSNGEKTLNEAEKKAEELRQKREQERVEAEQRVQQEFTMTTVSMTPERKEEIRRAREEREQQEKQEAEERKVRAEVRYMKTCKFTVHVPCIRDRSKETINMVFMYMYRFL</sequence>
<keyword evidence="3" id="KW-1185">Reference proteome</keyword>
<name>A0A7M7P592_STRPU</name>
<dbReference type="InParanoid" id="A0A7M7P592"/>
<reference evidence="2" key="2">
    <citation type="submission" date="2021-01" db="UniProtKB">
        <authorList>
            <consortium name="EnsemblMetazoa"/>
        </authorList>
    </citation>
    <scope>IDENTIFICATION</scope>
</reference>
<feature type="region of interest" description="Disordered" evidence="1">
    <location>
        <begin position="1"/>
        <end position="128"/>
    </location>
</feature>
<accession>A0A7M7P592</accession>
<feature type="compositionally biased region" description="Basic and acidic residues" evidence="1">
    <location>
        <begin position="65"/>
        <end position="91"/>
    </location>
</feature>
<dbReference type="AlphaFoldDB" id="A0A7M7P592"/>
<feature type="compositionally biased region" description="Polar residues" evidence="1">
    <location>
        <begin position="27"/>
        <end position="37"/>
    </location>
</feature>
<feature type="compositionally biased region" description="Basic and acidic residues" evidence="1">
    <location>
        <begin position="104"/>
        <end position="128"/>
    </location>
</feature>
<evidence type="ECO:0000313" key="3">
    <source>
        <dbReference type="Proteomes" id="UP000007110"/>
    </source>
</evidence>
<evidence type="ECO:0000313" key="2">
    <source>
        <dbReference type="EnsemblMetazoa" id="XP_030845402"/>
    </source>
</evidence>
<protein>
    <submittedName>
        <fullName evidence="2">Uncharacterized protein</fullName>
    </submittedName>
</protein>
<evidence type="ECO:0000256" key="1">
    <source>
        <dbReference type="SAM" id="MobiDB-lite"/>
    </source>
</evidence>
<dbReference type="EnsemblMetazoa" id="XM_030989542">
    <property type="protein sequence ID" value="XP_030845402"/>
    <property type="gene ID" value="LOC115925520"/>
</dbReference>
<dbReference type="RefSeq" id="XP_030845402.1">
    <property type="nucleotide sequence ID" value="XM_030989542.1"/>
</dbReference>
<organism evidence="2 3">
    <name type="scientific">Strongylocentrotus purpuratus</name>
    <name type="common">Purple sea urchin</name>
    <dbReference type="NCBI Taxonomy" id="7668"/>
    <lineage>
        <taxon>Eukaryota</taxon>
        <taxon>Metazoa</taxon>
        <taxon>Echinodermata</taxon>
        <taxon>Eleutherozoa</taxon>
        <taxon>Echinozoa</taxon>
        <taxon>Echinoidea</taxon>
        <taxon>Euechinoidea</taxon>
        <taxon>Echinacea</taxon>
        <taxon>Camarodonta</taxon>
        <taxon>Echinidea</taxon>
        <taxon>Strongylocentrotidae</taxon>
        <taxon>Strongylocentrotus</taxon>
    </lineage>
</organism>
<feature type="compositionally biased region" description="Basic and acidic residues" evidence="1">
    <location>
        <begin position="1"/>
        <end position="11"/>
    </location>
</feature>
<proteinExistence type="predicted"/>
<reference evidence="3" key="1">
    <citation type="submission" date="2015-02" db="EMBL/GenBank/DDBJ databases">
        <title>Genome sequencing for Strongylocentrotus purpuratus.</title>
        <authorList>
            <person name="Murali S."/>
            <person name="Liu Y."/>
            <person name="Vee V."/>
            <person name="English A."/>
            <person name="Wang M."/>
            <person name="Skinner E."/>
            <person name="Han Y."/>
            <person name="Muzny D.M."/>
            <person name="Worley K.C."/>
            <person name="Gibbs R.A."/>
        </authorList>
    </citation>
    <scope>NUCLEOTIDE SEQUENCE</scope>
</reference>
<dbReference type="KEGG" id="spu:115925520"/>
<dbReference type="GeneID" id="115925520"/>
<dbReference type="Proteomes" id="UP000007110">
    <property type="component" value="Unassembled WGS sequence"/>
</dbReference>
<dbReference type="OrthoDB" id="10203224at2759"/>
<dbReference type="OMA" id="ETINMVF"/>